<name>A0AAW1D7I8_9HEMI</name>
<gene>
    <name evidence="2" type="ORF">O3M35_010679</name>
</gene>
<protein>
    <recommendedName>
        <fullName evidence="1">F-box domain-containing protein</fullName>
    </recommendedName>
</protein>
<dbReference type="Proteomes" id="UP001461498">
    <property type="component" value="Unassembled WGS sequence"/>
</dbReference>
<reference evidence="2 3" key="1">
    <citation type="submission" date="2022-12" db="EMBL/GenBank/DDBJ databases">
        <title>Chromosome-level genome assembly of true bugs.</title>
        <authorList>
            <person name="Ma L."/>
            <person name="Li H."/>
        </authorList>
    </citation>
    <scope>NUCLEOTIDE SEQUENCE [LARGE SCALE GENOMIC DNA]</scope>
    <source>
        <strain evidence="2">Lab_2022b</strain>
    </source>
</reference>
<dbReference type="Gene3D" id="1.20.1280.50">
    <property type="match status" value="1"/>
</dbReference>
<keyword evidence="3" id="KW-1185">Reference proteome</keyword>
<dbReference type="EMBL" id="JAPXFL010000007">
    <property type="protein sequence ID" value="KAK9504315.1"/>
    <property type="molecule type" value="Genomic_DNA"/>
</dbReference>
<dbReference type="SMART" id="SM00256">
    <property type="entry name" value="FBOX"/>
    <property type="match status" value="1"/>
</dbReference>
<evidence type="ECO:0000259" key="1">
    <source>
        <dbReference type="PROSITE" id="PS50181"/>
    </source>
</evidence>
<dbReference type="PROSITE" id="PS50181">
    <property type="entry name" value="FBOX"/>
    <property type="match status" value="1"/>
</dbReference>
<dbReference type="Pfam" id="PF12937">
    <property type="entry name" value="F-box-like"/>
    <property type="match status" value="1"/>
</dbReference>
<feature type="domain" description="F-box" evidence="1">
    <location>
        <begin position="2"/>
        <end position="49"/>
    </location>
</feature>
<dbReference type="InterPro" id="IPR001810">
    <property type="entry name" value="F-box_dom"/>
</dbReference>
<accession>A0AAW1D7I8</accession>
<dbReference type="InterPro" id="IPR036047">
    <property type="entry name" value="F-box-like_dom_sf"/>
</dbReference>
<comment type="caution">
    <text evidence="2">The sequence shown here is derived from an EMBL/GenBank/DDBJ whole genome shotgun (WGS) entry which is preliminary data.</text>
</comment>
<evidence type="ECO:0000313" key="2">
    <source>
        <dbReference type="EMBL" id="KAK9504315.1"/>
    </source>
</evidence>
<evidence type="ECO:0000313" key="3">
    <source>
        <dbReference type="Proteomes" id="UP001461498"/>
    </source>
</evidence>
<organism evidence="2 3">
    <name type="scientific">Rhynocoris fuscipes</name>
    <dbReference type="NCBI Taxonomy" id="488301"/>
    <lineage>
        <taxon>Eukaryota</taxon>
        <taxon>Metazoa</taxon>
        <taxon>Ecdysozoa</taxon>
        <taxon>Arthropoda</taxon>
        <taxon>Hexapoda</taxon>
        <taxon>Insecta</taxon>
        <taxon>Pterygota</taxon>
        <taxon>Neoptera</taxon>
        <taxon>Paraneoptera</taxon>
        <taxon>Hemiptera</taxon>
        <taxon>Heteroptera</taxon>
        <taxon>Panheteroptera</taxon>
        <taxon>Cimicomorpha</taxon>
        <taxon>Reduviidae</taxon>
        <taxon>Harpactorinae</taxon>
        <taxon>Harpactorini</taxon>
        <taxon>Rhynocoris</taxon>
    </lineage>
</organism>
<dbReference type="SUPFAM" id="SSF81383">
    <property type="entry name" value="F-box domain"/>
    <property type="match status" value="1"/>
</dbReference>
<proteinExistence type="predicted"/>
<sequence length="471" mass="55155">MEDFLGNLPPELSNEILSYFCAEELLIASHVNRKWRSIVMNNEYLWKNICKFYDITDYIPPDNYETPFNDFCNSAKKYLIYEKVLKSNWVRAKNHVLNRLSAVTTENIIFWKRTFVRTYIEGSAVDIFNVDWQCNVNRLQRINTRYILEGRDEVTINETWLTIARLNAISIYKIQPNGEYKLTWIFIVIWDETLPVQYIHVNDETSFEDIDKFIQNYHSNNWIVDCQCILNNKYIWLVALGTAIIISIDENTGKAEVIQRCYAVFPESFCFDKKSVATYINTLGIGVYRPNGEEIYSYKSFHKIEKSTLQQNQSTIAFIQCSPESKVVLINRQNYDIITIGEDNAVTFSLHPTKPMVFILFRHKEFKQISKADGSPWKLRGYSTVNGDLIWSIEKWFKEMPQVPFLTIIHNKFLLMSPLHIGSHKYTLHSCSNGELISITEEENPPVLISDVFKVCKFIEREVFIGVKCYL</sequence>
<dbReference type="AlphaFoldDB" id="A0AAW1D7I8"/>
<dbReference type="EMBL" id="JAPXFL010000007">
    <property type="protein sequence ID" value="KAK9504316.1"/>
    <property type="molecule type" value="Genomic_DNA"/>
</dbReference>